<dbReference type="InterPro" id="IPR008242">
    <property type="entry name" value="Chor_mutase/pphenate_deHydtase"/>
</dbReference>
<keyword evidence="11" id="KW-1185">Reference proteome</keyword>
<dbReference type="PROSITE" id="PS51671">
    <property type="entry name" value="ACT"/>
    <property type="match status" value="1"/>
</dbReference>
<evidence type="ECO:0000256" key="3">
    <source>
        <dbReference type="ARBA" id="ARBA00022605"/>
    </source>
</evidence>
<keyword evidence="3" id="KW-0028">Amino-acid biosynthesis</keyword>
<dbReference type="InterPro" id="IPR002912">
    <property type="entry name" value="ACT_dom"/>
</dbReference>
<dbReference type="PIRSF" id="PIRSF001500">
    <property type="entry name" value="Chor_mut_pdt_Ppr"/>
    <property type="match status" value="1"/>
</dbReference>
<feature type="compositionally biased region" description="Basic and acidic residues" evidence="7">
    <location>
        <begin position="238"/>
        <end position="247"/>
    </location>
</feature>
<dbReference type="PANTHER" id="PTHR21022:SF19">
    <property type="entry name" value="PREPHENATE DEHYDRATASE-RELATED"/>
    <property type="match status" value="1"/>
</dbReference>
<dbReference type="InterPro" id="IPR045865">
    <property type="entry name" value="ACT-like_dom_sf"/>
</dbReference>
<organism evidence="10 11">
    <name type="scientific">Coniosporium apollinis</name>
    <dbReference type="NCBI Taxonomy" id="61459"/>
    <lineage>
        <taxon>Eukaryota</taxon>
        <taxon>Fungi</taxon>
        <taxon>Dikarya</taxon>
        <taxon>Ascomycota</taxon>
        <taxon>Pezizomycotina</taxon>
        <taxon>Dothideomycetes</taxon>
        <taxon>Dothideomycetes incertae sedis</taxon>
        <taxon>Coniosporium</taxon>
    </lineage>
</organism>
<sequence>MEGARTIAFLGPKASYTHQAALNAFSGNNFHLEPLIAIEDVFQAVQSGHANRGVVPFENSTNGSVVQTLDLFADLQKRNPDIVVCGEAYVGVRHCLLGHVRKPTVPASTSSAVIEANDDLSPISSGRATPTLMMPDPLQPKTQPLTNIKHVKKLYSHPQAWGQCKTFLSAYLKGAERQDVSSTSRAAELVASDESGTSAAISSEIAARVHGLDILAQGIEDRPDNTTRFLIIMRRTSPDSRQGEMRDIPQIPDRPYDQDDGMDTHKSLVSFTVDHEDAGALTRALAVFQAHGLNLTSFNSRPSGIAPWNYIFFVEFKGRRCVGEEGAVNAALRDLDEVARGRRWLGSWESNLDRR</sequence>
<keyword evidence="5" id="KW-0584">Phenylalanine biosynthesis</keyword>
<protein>
    <recommendedName>
        <fullName evidence="2">prephenate dehydratase</fullName>
        <ecNumber evidence="2">4.2.1.51</ecNumber>
    </recommendedName>
</protein>
<comment type="pathway">
    <text evidence="1">Amino-acid biosynthesis; L-phenylalanine biosynthesis; phenylpyruvate from prephenate: step 1/1.</text>
</comment>
<dbReference type="EMBL" id="JAPDRL010000046">
    <property type="protein sequence ID" value="KAJ9662950.1"/>
    <property type="molecule type" value="Genomic_DNA"/>
</dbReference>
<dbReference type="Proteomes" id="UP001172684">
    <property type="component" value="Unassembled WGS sequence"/>
</dbReference>
<evidence type="ECO:0000256" key="7">
    <source>
        <dbReference type="SAM" id="MobiDB-lite"/>
    </source>
</evidence>
<evidence type="ECO:0000259" key="9">
    <source>
        <dbReference type="PROSITE" id="PS51671"/>
    </source>
</evidence>
<dbReference type="EC" id="4.2.1.51" evidence="2"/>
<evidence type="ECO:0000313" key="10">
    <source>
        <dbReference type="EMBL" id="KAJ9662950.1"/>
    </source>
</evidence>
<evidence type="ECO:0000259" key="8">
    <source>
        <dbReference type="PROSITE" id="PS51171"/>
    </source>
</evidence>
<dbReference type="Gene3D" id="3.30.70.260">
    <property type="match status" value="1"/>
</dbReference>
<dbReference type="CDD" id="cd13532">
    <property type="entry name" value="PBP2_PDT_like"/>
    <property type="match status" value="1"/>
</dbReference>
<dbReference type="InterPro" id="IPR001086">
    <property type="entry name" value="Preph_deHydtase"/>
</dbReference>
<name>A0ABQ9NSM9_9PEZI</name>
<gene>
    <name evidence="10" type="primary">PHA2</name>
    <name evidence="10" type="ORF">H2201_005827</name>
</gene>
<evidence type="ECO:0000256" key="4">
    <source>
        <dbReference type="ARBA" id="ARBA00023141"/>
    </source>
</evidence>
<evidence type="ECO:0000313" key="11">
    <source>
        <dbReference type="Proteomes" id="UP001172684"/>
    </source>
</evidence>
<keyword evidence="4" id="KW-0057">Aromatic amino acid biosynthesis</keyword>
<dbReference type="GO" id="GO:0004664">
    <property type="term" value="F:prephenate dehydratase activity"/>
    <property type="evidence" value="ECO:0007669"/>
    <property type="project" value="UniProtKB-EC"/>
</dbReference>
<accession>A0ABQ9NSM9</accession>
<proteinExistence type="predicted"/>
<dbReference type="Pfam" id="PF00800">
    <property type="entry name" value="PDT"/>
    <property type="match status" value="2"/>
</dbReference>
<evidence type="ECO:0000256" key="1">
    <source>
        <dbReference type="ARBA" id="ARBA00004741"/>
    </source>
</evidence>
<evidence type="ECO:0000256" key="6">
    <source>
        <dbReference type="ARBA" id="ARBA00023239"/>
    </source>
</evidence>
<dbReference type="PANTHER" id="PTHR21022">
    <property type="entry name" value="PREPHENATE DEHYDRATASE P PROTEIN"/>
    <property type="match status" value="1"/>
</dbReference>
<dbReference type="CDD" id="cd04905">
    <property type="entry name" value="ACT_CM-PDT"/>
    <property type="match status" value="1"/>
</dbReference>
<dbReference type="SUPFAM" id="SSF55021">
    <property type="entry name" value="ACT-like"/>
    <property type="match status" value="1"/>
</dbReference>
<comment type="caution">
    <text evidence="10">The sequence shown here is derived from an EMBL/GenBank/DDBJ whole genome shotgun (WGS) entry which is preliminary data.</text>
</comment>
<keyword evidence="6 10" id="KW-0456">Lyase</keyword>
<dbReference type="PROSITE" id="PS51171">
    <property type="entry name" value="PREPHENATE_DEHYDR_3"/>
    <property type="match status" value="1"/>
</dbReference>
<feature type="region of interest" description="Disordered" evidence="7">
    <location>
        <begin position="238"/>
        <end position="260"/>
    </location>
</feature>
<feature type="domain" description="Prephenate dehydratase" evidence="8">
    <location>
        <begin position="6"/>
        <end position="234"/>
    </location>
</feature>
<reference evidence="10" key="1">
    <citation type="submission" date="2022-10" db="EMBL/GenBank/DDBJ databases">
        <title>Culturing micro-colonial fungi from biological soil crusts in the Mojave desert and describing Neophaeococcomyces mojavensis, and introducing the new genera and species Taxawa tesnikishii.</title>
        <authorList>
            <person name="Kurbessoian T."/>
            <person name="Stajich J.E."/>
        </authorList>
    </citation>
    <scope>NUCLEOTIDE SEQUENCE</scope>
    <source>
        <strain evidence="10">TK_1</strain>
    </source>
</reference>
<evidence type="ECO:0000256" key="5">
    <source>
        <dbReference type="ARBA" id="ARBA00023222"/>
    </source>
</evidence>
<dbReference type="SUPFAM" id="SSF53850">
    <property type="entry name" value="Periplasmic binding protein-like II"/>
    <property type="match status" value="1"/>
</dbReference>
<feature type="domain" description="ACT" evidence="9">
    <location>
        <begin position="269"/>
        <end position="347"/>
    </location>
</feature>
<evidence type="ECO:0000256" key="2">
    <source>
        <dbReference type="ARBA" id="ARBA00013147"/>
    </source>
</evidence>
<dbReference type="Gene3D" id="3.40.190.10">
    <property type="entry name" value="Periplasmic binding protein-like II"/>
    <property type="match status" value="2"/>
</dbReference>